<keyword evidence="3" id="KW-1185">Reference proteome</keyword>
<protein>
    <recommendedName>
        <fullName evidence="4">Pentatricopeptide repeat-containing protein, chloroplastic</fullName>
    </recommendedName>
</protein>
<dbReference type="Gene3D" id="1.25.40.10">
    <property type="entry name" value="Tetratricopeptide repeat domain"/>
    <property type="match status" value="1"/>
</dbReference>
<name>A0AA36I1F3_9DINO</name>
<proteinExistence type="predicted"/>
<dbReference type="InterPro" id="IPR011990">
    <property type="entry name" value="TPR-like_helical_dom_sf"/>
</dbReference>
<dbReference type="AlphaFoldDB" id="A0AA36I1F3"/>
<feature type="region of interest" description="Disordered" evidence="1">
    <location>
        <begin position="128"/>
        <end position="160"/>
    </location>
</feature>
<feature type="compositionally biased region" description="Basic and acidic residues" evidence="1">
    <location>
        <begin position="137"/>
        <end position="160"/>
    </location>
</feature>
<dbReference type="PROSITE" id="PS51257">
    <property type="entry name" value="PROKAR_LIPOPROTEIN"/>
    <property type="match status" value="1"/>
</dbReference>
<comment type="caution">
    <text evidence="2">The sequence shown here is derived from an EMBL/GenBank/DDBJ whole genome shotgun (WGS) entry which is preliminary data.</text>
</comment>
<gene>
    <name evidence="2" type="ORF">EVOR1521_LOCUS6636</name>
</gene>
<evidence type="ECO:0000313" key="3">
    <source>
        <dbReference type="Proteomes" id="UP001178507"/>
    </source>
</evidence>
<dbReference type="Proteomes" id="UP001178507">
    <property type="component" value="Unassembled WGS sequence"/>
</dbReference>
<evidence type="ECO:0000313" key="2">
    <source>
        <dbReference type="EMBL" id="CAJ1377958.1"/>
    </source>
</evidence>
<reference evidence="2" key="1">
    <citation type="submission" date="2023-08" db="EMBL/GenBank/DDBJ databases">
        <authorList>
            <person name="Chen Y."/>
            <person name="Shah S."/>
            <person name="Dougan E. K."/>
            <person name="Thang M."/>
            <person name="Chan C."/>
        </authorList>
    </citation>
    <scope>NUCLEOTIDE SEQUENCE</scope>
</reference>
<evidence type="ECO:0008006" key="4">
    <source>
        <dbReference type="Google" id="ProtNLM"/>
    </source>
</evidence>
<sequence length="160" mass="17069">MAARLRAQVAACVREKRWASALQLLGAGCPDASAMRMAMLACARSVQWGRSLLVLERMQGARIPPTETAFVAAISACESCSRWQQALQLLHHAEMAGGHSSAALVSALAACGRAALWPTALRLLQRAGPRRTRRTRALPDARSSEAGSGERVEAEGHVTL</sequence>
<accession>A0AA36I1F3</accession>
<organism evidence="2 3">
    <name type="scientific">Effrenium voratum</name>
    <dbReference type="NCBI Taxonomy" id="2562239"/>
    <lineage>
        <taxon>Eukaryota</taxon>
        <taxon>Sar</taxon>
        <taxon>Alveolata</taxon>
        <taxon>Dinophyceae</taxon>
        <taxon>Suessiales</taxon>
        <taxon>Symbiodiniaceae</taxon>
        <taxon>Effrenium</taxon>
    </lineage>
</organism>
<dbReference type="EMBL" id="CAUJNA010000502">
    <property type="protein sequence ID" value="CAJ1377958.1"/>
    <property type="molecule type" value="Genomic_DNA"/>
</dbReference>
<evidence type="ECO:0000256" key="1">
    <source>
        <dbReference type="SAM" id="MobiDB-lite"/>
    </source>
</evidence>